<dbReference type="EMBL" id="UOEX01000400">
    <property type="protein sequence ID" value="VAW41809.1"/>
    <property type="molecule type" value="Genomic_DNA"/>
</dbReference>
<dbReference type="Gene3D" id="3.40.50.10610">
    <property type="entry name" value="ABC-type transport auxiliary lipoprotein component"/>
    <property type="match status" value="1"/>
</dbReference>
<protein>
    <recommendedName>
        <fullName evidence="2">FlgD Ig-like domain-containing protein</fullName>
    </recommendedName>
</protein>
<name>A0A3B0VY10_9ZZZZ</name>
<organism evidence="1">
    <name type="scientific">hydrothermal vent metagenome</name>
    <dbReference type="NCBI Taxonomy" id="652676"/>
    <lineage>
        <taxon>unclassified sequences</taxon>
        <taxon>metagenomes</taxon>
        <taxon>ecological metagenomes</taxon>
    </lineage>
</organism>
<reference evidence="1" key="1">
    <citation type="submission" date="2018-06" db="EMBL/GenBank/DDBJ databases">
        <authorList>
            <person name="Zhirakovskaya E."/>
        </authorList>
    </citation>
    <scope>NUCLEOTIDE SEQUENCE</scope>
</reference>
<gene>
    <name evidence="1" type="ORF">MNBD_DELTA03-503</name>
</gene>
<evidence type="ECO:0008006" key="2">
    <source>
        <dbReference type="Google" id="ProtNLM"/>
    </source>
</evidence>
<dbReference type="AlphaFoldDB" id="A0A3B0VY10"/>
<proteinExistence type="predicted"/>
<evidence type="ECO:0000313" key="1">
    <source>
        <dbReference type="EMBL" id="VAW41809.1"/>
    </source>
</evidence>
<sequence length="537" mass="59555">MKKKNLHILGLMAVLIVLFSHSVVWAISAAVFPVDDLSRQHNSVDMAMTNFLRAEVSGKGIDVIPQSKVMAFMARYNIRQLGYLSSPVIMRARQDLGADLVVLASVCEQHKKPVAMGLTISLIRTSDGLTIWSNTRGLSQLAEQHLLGIDSPDSLNAIRSILAGRIFKAWPHALNFTAGRAMAGAQLARIQEKSYIQVESVVFTPKFVRPGQDVTCTLRFHNDSAFSRRAKVFIKVGNNVHLASSEDGRFYEAKWVGVDNKPGKGTLVASNESDGRLFKSLTADKFKDDEFPVTLILDWPTGQHVESYLGSYIVDSRPPAFTMKLMAVKVGNLPAFRDKILFTIKLKKPEPVKKWAMAVVDSKGKVIMRDRGSSDLPDEFVWSGQTNRNLRADDGIYSICFKIWDRAGNSSEMSRKVMLLAVKPRVKMALKQVGGKLQASLRAGDNVPVVGWNMELWAPDNVLLHTFDGQSLPARIVLPISEATVDKEKIQCILKVRDSLGGTSIHKINNLALRLPVRSRAVRKADSAADNVWHIDF</sequence>
<accession>A0A3B0VY10</accession>